<evidence type="ECO:0000256" key="5">
    <source>
        <dbReference type="ARBA" id="ARBA00022679"/>
    </source>
</evidence>
<proteinExistence type="inferred from homology"/>
<dbReference type="Proteomes" id="UP001369086">
    <property type="component" value="Unassembled WGS sequence"/>
</dbReference>
<accession>A0ABR0Y4N0</accession>
<dbReference type="SMART" id="SM00563">
    <property type="entry name" value="PlsC"/>
    <property type="match status" value="1"/>
</dbReference>
<comment type="subcellular location">
    <subcellularLocation>
        <location evidence="1">Membrane</location>
    </subcellularLocation>
</comment>
<evidence type="ECO:0000313" key="17">
    <source>
        <dbReference type="EMBL" id="KAK6467612.1"/>
    </source>
</evidence>
<evidence type="ECO:0000256" key="15">
    <source>
        <dbReference type="SAM" id="Phobius"/>
    </source>
</evidence>
<evidence type="ECO:0000256" key="2">
    <source>
        <dbReference type="ARBA" id="ARBA00005074"/>
    </source>
</evidence>
<comment type="caution">
    <text evidence="17">The sequence shown here is derived from an EMBL/GenBank/DDBJ whole genome shotgun (WGS) entry which is preliminary data.</text>
</comment>
<feature type="transmembrane region" description="Helical" evidence="15">
    <location>
        <begin position="85"/>
        <end position="107"/>
    </location>
</feature>
<dbReference type="InterPro" id="IPR011992">
    <property type="entry name" value="EF-hand-dom_pair"/>
</dbReference>
<dbReference type="GO" id="GO:0016746">
    <property type="term" value="F:acyltransferase activity"/>
    <property type="evidence" value="ECO:0007669"/>
    <property type="project" value="UniProtKB-KW"/>
</dbReference>
<dbReference type="InterPro" id="IPR002123">
    <property type="entry name" value="Plipid/glycerol_acylTrfase"/>
</dbReference>
<keyword evidence="5" id="KW-0808">Transferase</keyword>
<keyword evidence="9 15" id="KW-0472">Membrane</keyword>
<name>A0ABR0Y4N0_HUSHU</name>
<keyword evidence="7 15" id="KW-1133">Transmembrane helix</keyword>
<dbReference type="PROSITE" id="PS50222">
    <property type="entry name" value="EF_HAND_2"/>
    <property type="match status" value="1"/>
</dbReference>
<evidence type="ECO:0000256" key="6">
    <source>
        <dbReference type="ARBA" id="ARBA00022692"/>
    </source>
</evidence>
<feature type="region of interest" description="Disordered" evidence="14">
    <location>
        <begin position="499"/>
        <end position="534"/>
    </location>
</feature>
<dbReference type="CDD" id="cd07991">
    <property type="entry name" value="LPLAT_LPCAT1-like"/>
    <property type="match status" value="1"/>
</dbReference>
<evidence type="ECO:0000256" key="1">
    <source>
        <dbReference type="ARBA" id="ARBA00004370"/>
    </source>
</evidence>
<evidence type="ECO:0000256" key="8">
    <source>
        <dbReference type="ARBA" id="ARBA00023098"/>
    </source>
</evidence>
<dbReference type="PANTHER" id="PTHR23063">
    <property type="entry name" value="PHOSPHOLIPID ACYLTRANSFERASE"/>
    <property type="match status" value="1"/>
</dbReference>
<evidence type="ECO:0000256" key="3">
    <source>
        <dbReference type="ARBA" id="ARBA00008655"/>
    </source>
</evidence>
<dbReference type="InterPro" id="IPR045252">
    <property type="entry name" value="LPCAT1-like"/>
</dbReference>
<feature type="transmembrane region" description="Helical" evidence="15">
    <location>
        <begin position="40"/>
        <end position="65"/>
    </location>
</feature>
<keyword evidence="11" id="KW-1208">Phospholipid metabolism</keyword>
<evidence type="ECO:0000256" key="9">
    <source>
        <dbReference type="ARBA" id="ARBA00023136"/>
    </source>
</evidence>
<dbReference type="Pfam" id="PF01553">
    <property type="entry name" value="Acyltransferase"/>
    <property type="match status" value="1"/>
</dbReference>
<dbReference type="InterPro" id="IPR002048">
    <property type="entry name" value="EF_hand_dom"/>
</dbReference>
<keyword evidence="4" id="KW-0444">Lipid biosynthesis</keyword>
<reference evidence="17 18" key="1">
    <citation type="submission" date="2021-05" db="EMBL/GenBank/DDBJ databases">
        <authorList>
            <person name="Zahm M."/>
            <person name="Klopp C."/>
            <person name="Cabau C."/>
            <person name="Kuhl H."/>
            <person name="Suciu R."/>
            <person name="Ciorpac M."/>
            <person name="Holostenco D."/>
            <person name="Gessner J."/>
            <person name="Wuertz S."/>
            <person name="Hohne C."/>
            <person name="Stock M."/>
            <person name="Gislard M."/>
            <person name="Lluch J."/>
            <person name="Milhes M."/>
            <person name="Lampietro C."/>
            <person name="Lopez Roques C."/>
            <person name="Donnadieu C."/>
            <person name="Du K."/>
            <person name="Schartl M."/>
            <person name="Guiguen Y."/>
        </authorList>
    </citation>
    <scope>NUCLEOTIDE SEQUENCE [LARGE SCALE GENOMIC DNA]</scope>
    <source>
        <strain evidence="17">Hh-F2</strain>
        <tissue evidence="17">Blood</tissue>
    </source>
</reference>
<organism evidence="17 18">
    <name type="scientific">Huso huso</name>
    <name type="common">Beluga</name>
    <name type="synonym">Acipenser huso</name>
    <dbReference type="NCBI Taxonomy" id="61971"/>
    <lineage>
        <taxon>Eukaryota</taxon>
        <taxon>Metazoa</taxon>
        <taxon>Chordata</taxon>
        <taxon>Craniata</taxon>
        <taxon>Vertebrata</taxon>
        <taxon>Euteleostomi</taxon>
        <taxon>Actinopterygii</taxon>
        <taxon>Chondrostei</taxon>
        <taxon>Acipenseriformes</taxon>
        <taxon>Acipenseridae</taxon>
        <taxon>Huso</taxon>
    </lineage>
</organism>
<gene>
    <name evidence="17" type="ORF">HHUSO_G34601</name>
</gene>
<dbReference type="EMBL" id="JAHFZB010000048">
    <property type="protein sequence ID" value="KAK6467612.1"/>
    <property type="molecule type" value="Genomic_DNA"/>
</dbReference>
<evidence type="ECO:0000259" key="16">
    <source>
        <dbReference type="PROSITE" id="PS50222"/>
    </source>
</evidence>
<feature type="domain" description="EF-hand" evidence="16">
    <location>
        <begin position="413"/>
        <end position="448"/>
    </location>
</feature>
<protein>
    <submittedName>
        <fullName evidence="17">Lysophospholipid acyltransferase LPCAT4</fullName>
    </submittedName>
</protein>
<evidence type="ECO:0000256" key="11">
    <source>
        <dbReference type="ARBA" id="ARBA00023264"/>
    </source>
</evidence>
<keyword evidence="18" id="KW-1185">Reference proteome</keyword>
<dbReference type="SUPFAM" id="SSF47473">
    <property type="entry name" value="EF-hand"/>
    <property type="match status" value="1"/>
</dbReference>
<comment type="pathway">
    <text evidence="13">Phospholipid metabolism.</text>
</comment>
<dbReference type="Gene3D" id="1.10.238.10">
    <property type="entry name" value="EF-hand"/>
    <property type="match status" value="1"/>
</dbReference>
<evidence type="ECO:0000256" key="7">
    <source>
        <dbReference type="ARBA" id="ARBA00022989"/>
    </source>
</evidence>
<evidence type="ECO:0000256" key="13">
    <source>
        <dbReference type="ARBA" id="ARBA00025707"/>
    </source>
</evidence>
<feature type="compositionally biased region" description="Polar residues" evidence="14">
    <location>
        <begin position="521"/>
        <end position="534"/>
    </location>
</feature>
<sequence>MEMSKLSRLEYKKGKDVIETVNGNPFVHELTLTNRQKVKVALLGTVLFPVRMLLTVIVFLILWPISRLRFLGLSKEQVSQPITGWRWWFLQALAWTLCRVLFFVMGFMRVKVRGRMAPPTEAPILVVAPHSSFLDSIVMVPCGLVTVMSRAENLNIPIVGDLLRFNQSIVVSRQDPESRRSCVEELKKRVSASGQWSQVLIFPEGTTTNGTALIKFKAGAFIVGVPVQPVIIRYPNKLDTIRWTWKGINIVQVLWYTLSQFYTSAEIEFLPVYTPTQEEKDNPALFASNVQKIMARALGVPATEFEFEGRVPVTRVGLLKLPVQPGARVTETRLQKTGAGMQAVLNGMGGLVEECCRLPAHRLTLEQCAKLLNLPASQPDTHALLTPYCQGSDGLLDLREFVLGMLAVDKTWSIERVLELAFTFFDTGSKGWLSKGEFSRLLQALLSCPELDVAQIIEETNLRDKYELPLEELQDLFKSKQNFKSLFTCYLRPEGEEPAKTTPFANGRGHASNGVGLAGKATSNGTASSNKKWD</sequence>
<evidence type="ECO:0000256" key="4">
    <source>
        <dbReference type="ARBA" id="ARBA00022516"/>
    </source>
</evidence>
<evidence type="ECO:0000313" key="18">
    <source>
        <dbReference type="Proteomes" id="UP001369086"/>
    </source>
</evidence>
<comment type="pathway">
    <text evidence="2">Lipid metabolism; phospholipid metabolism.</text>
</comment>
<comment type="similarity">
    <text evidence="3">Belongs to the 1-acyl-sn-glycerol-3-phosphate acyltransferase family.</text>
</comment>
<keyword evidence="12 17" id="KW-0012">Acyltransferase</keyword>
<evidence type="ECO:0000256" key="12">
    <source>
        <dbReference type="ARBA" id="ARBA00023315"/>
    </source>
</evidence>
<keyword evidence="10" id="KW-0594">Phospholipid biosynthesis</keyword>
<keyword evidence="8" id="KW-0443">Lipid metabolism</keyword>
<keyword evidence="6 15" id="KW-0812">Transmembrane</keyword>
<evidence type="ECO:0000256" key="14">
    <source>
        <dbReference type="SAM" id="MobiDB-lite"/>
    </source>
</evidence>
<dbReference type="SUPFAM" id="SSF69593">
    <property type="entry name" value="Glycerol-3-phosphate (1)-acyltransferase"/>
    <property type="match status" value="1"/>
</dbReference>
<evidence type="ECO:0000256" key="10">
    <source>
        <dbReference type="ARBA" id="ARBA00023209"/>
    </source>
</evidence>
<dbReference type="PANTHER" id="PTHR23063:SF7">
    <property type="entry name" value="LYSOPHOSPHOLIPID ACYLTRANSFERASE LPCAT4"/>
    <property type="match status" value="1"/>
</dbReference>